<dbReference type="OrthoDB" id="2245989at2759"/>
<dbReference type="RefSeq" id="XP_013950399.1">
    <property type="nucleotide sequence ID" value="XM_014094924.1"/>
</dbReference>
<dbReference type="Proteomes" id="UP000007115">
    <property type="component" value="Unassembled WGS sequence"/>
</dbReference>
<dbReference type="OMA" id="DIFPFPQ"/>
<dbReference type="AlphaFoldDB" id="G9NBJ9"/>
<dbReference type="PANTHER" id="PTHR38116:SF5">
    <property type="entry name" value="BZIP DOMAIN-CONTAINING PROTEIN"/>
    <property type="match status" value="1"/>
</dbReference>
<dbReference type="Pfam" id="PF11905">
    <property type="entry name" value="DUF3425"/>
    <property type="match status" value="1"/>
</dbReference>
<dbReference type="HOGENOM" id="CLU_033726_0_2_1"/>
<proteinExistence type="predicted"/>
<dbReference type="GeneID" id="25788587"/>
<dbReference type="EMBL" id="ABDF02000091">
    <property type="protein sequence ID" value="EHK16204.1"/>
    <property type="molecule type" value="Genomic_DNA"/>
</dbReference>
<organism evidence="1 2">
    <name type="scientific">Hypocrea virens (strain Gv29-8 / FGSC 10586)</name>
    <name type="common">Gliocladium virens</name>
    <name type="synonym">Trichoderma virens</name>
    <dbReference type="NCBI Taxonomy" id="413071"/>
    <lineage>
        <taxon>Eukaryota</taxon>
        <taxon>Fungi</taxon>
        <taxon>Dikarya</taxon>
        <taxon>Ascomycota</taxon>
        <taxon>Pezizomycotina</taxon>
        <taxon>Sordariomycetes</taxon>
        <taxon>Hypocreomycetidae</taxon>
        <taxon>Hypocreales</taxon>
        <taxon>Hypocreaceae</taxon>
        <taxon>Trichoderma</taxon>
    </lineage>
</organism>
<accession>G9NBJ9</accession>
<reference evidence="1 2" key="1">
    <citation type="journal article" date="2011" name="Genome Biol.">
        <title>Comparative genome sequence analysis underscores mycoparasitism as the ancestral life style of Trichoderma.</title>
        <authorList>
            <person name="Kubicek C.P."/>
            <person name="Herrera-Estrella A."/>
            <person name="Seidl-Seiboth V."/>
            <person name="Martinez D.A."/>
            <person name="Druzhinina I.S."/>
            <person name="Thon M."/>
            <person name="Zeilinger S."/>
            <person name="Casas-Flores S."/>
            <person name="Horwitz B.A."/>
            <person name="Mukherjee P.K."/>
            <person name="Mukherjee M."/>
            <person name="Kredics L."/>
            <person name="Alcaraz L.D."/>
            <person name="Aerts A."/>
            <person name="Antal Z."/>
            <person name="Atanasova L."/>
            <person name="Cervantes-Badillo M.G."/>
            <person name="Challacombe J."/>
            <person name="Chertkov O."/>
            <person name="McCluskey K."/>
            <person name="Coulpier F."/>
            <person name="Deshpande N."/>
            <person name="von Doehren H."/>
            <person name="Ebbole D.J."/>
            <person name="Esquivel-Naranjo E.U."/>
            <person name="Fekete E."/>
            <person name="Flipphi M."/>
            <person name="Glaser F."/>
            <person name="Gomez-Rodriguez E.Y."/>
            <person name="Gruber S."/>
            <person name="Han C."/>
            <person name="Henrissat B."/>
            <person name="Hermosa R."/>
            <person name="Hernandez-Onate M."/>
            <person name="Karaffa L."/>
            <person name="Kosti I."/>
            <person name="Le Crom S."/>
            <person name="Lindquist E."/>
            <person name="Lucas S."/>
            <person name="Luebeck M."/>
            <person name="Luebeck P.S."/>
            <person name="Margeot A."/>
            <person name="Metz B."/>
            <person name="Misra M."/>
            <person name="Nevalainen H."/>
            <person name="Omann M."/>
            <person name="Packer N."/>
            <person name="Perrone G."/>
            <person name="Uresti-Rivera E.E."/>
            <person name="Salamov A."/>
            <person name="Schmoll M."/>
            <person name="Seiboth B."/>
            <person name="Shapiro H."/>
            <person name="Sukno S."/>
            <person name="Tamayo-Ramos J.A."/>
            <person name="Tisch D."/>
            <person name="Wiest A."/>
            <person name="Wilkinson H.H."/>
            <person name="Zhang M."/>
            <person name="Coutinho P.M."/>
            <person name="Kenerley C.M."/>
            <person name="Monte E."/>
            <person name="Baker S.E."/>
            <person name="Grigoriev I.V."/>
        </authorList>
    </citation>
    <scope>NUCLEOTIDE SEQUENCE [LARGE SCALE GENOMIC DNA]</scope>
    <source>
        <strain evidence="2">Gv29-8 / FGSC 10586</strain>
    </source>
</reference>
<dbReference type="eggNOG" id="ENOG502S6JE">
    <property type="taxonomic scope" value="Eukaryota"/>
</dbReference>
<keyword evidence="2" id="KW-1185">Reference proteome</keyword>
<sequence length="266" mass="30316">MELPILLHKPTIAVGTIAPRLDTWSPADDWTGITSTAERKKRQNRIHQRAYPPYIIDERKGLYDKVDNGPLLLTSRRQVAQAYDAIRDAYQAYSLSAARPSFLHVLIRLNVLNSLARNAISMGFPPEGLCKDEYLSPYCGEGPLQSPFVPQCLLPTSMQRRIIHHPWIDLFPFPAFRDNMLHALAAGVFDEDELCRDVLVATDPDALADKPALISWGESWDVHGWEASPSFLRKWGWLLRGCPEIIEGTNYWRRKRGETSIRFFTS</sequence>
<name>G9NBJ9_HYPVG</name>
<dbReference type="STRING" id="413071.G9NBJ9"/>
<dbReference type="VEuPathDB" id="FungiDB:TRIVIDRAFT_163926"/>
<comment type="caution">
    <text evidence="1">The sequence shown here is derived from an EMBL/GenBank/DDBJ whole genome shotgun (WGS) entry which is preliminary data.</text>
</comment>
<evidence type="ECO:0000313" key="2">
    <source>
        <dbReference type="Proteomes" id="UP000007115"/>
    </source>
</evidence>
<dbReference type="InParanoid" id="G9NBJ9"/>
<protein>
    <submittedName>
        <fullName evidence="1">Uncharacterized protein</fullName>
    </submittedName>
</protein>
<gene>
    <name evidence="1" type="ORF">TRIVIDRAFT_163926</name>
</gene>
<evidence type="ECO:0000313" key="1">
    <source>
        <dbReference type="EMBL" id="EHK16204.1"/>
    </source>
</evidence>
<dbReference type="InterPro" id="IPR021833">
    <property type="entry name" value="DUF3425"/>
</dbReference>
<dbReference type="PANTHER" id="PTHR38116">
    <property type="entry name" value="CHROMOSOME 7, WHOLE GENOME SHOTGUN SEQUENCE"/>
    <property type="match status" value="1"/>
</dbReference>